<accession>A0A0B6RYW5</accession>
<dbReference type="Proteomes" id="UP000031838">
    <property type="component" value="Chromosome 1"/>
</dbReference>
<dbReference type="RefSeq" id="WP_042624812.1">
    <property type="nucleotide sequence ID" value="NZ_BSTO01000009.1"/>
</dbReference>
<dbReference type="HOGENOM" id="CLU_2448887_0_0_4"/>
<evidence type="ECO:0000256" key="1">
    <source>
        <dbReference type="SAM" id="Phobius"/>
    </source>
</evidence>
<name>A0A0B6RYW5_BURPL</name>
<reference evidence="2 3" key="2">
    <citation type="journal article" date="2016" name="Appl. Microbiol. Biotechnol.">
        <title>Mutations improving production and secretion of extracellular lipase by Burkholderia glumae PG1.</title>
        <authorList>
            <person name="Knapp A."/>
            <person name="Voget S."/>
            <person name="Gao R."/>
            <person name="Zaburannyi N."/>
            <person name="Krysciak D."/>
            <person name="Breuer M."/>
            <person name="Hauer B."/>
            <person name="Streit W.R."/>
            <person name="Muller R."/>
            <person name="Daniel R."/>
            <person name="Jaeger K.E."/>
        </authorList>
    </citation>
    <scope>NUCLEOTIDE SEQUENCE [LARGE SCALE GENOMIC DNA]</scope>
    <source>
        <strain evidence="2 3">PG1</strain>
    </source>
</reference>
<keyword evidence="1" id="KW-1133">Transmembrane helix</keyword>
<sequence>MSALILVYVLLHLVLCAAVGWLLILPQSFAWRIVLGMTQFGGLWNLAGLIWLGYDEVWPGEPVITGGFCLAVLGMMFFKQPLVTRKRPQQS</sequence>
<feature type="transmembrane region" description="Helical" evidence="1">
    <location>
        <begin position="6"/>
        <end position="26"/>
    </location>
</feature>
<evidence type="ECO:0000313" key="3">
    <source>
        <dbReference type="Proteomes" id="UP000031838"/>
    </source>
</evidence>
<evidence type="ECO:0008006" key="4">
    <source>
        <dbReference type="Google" id="ProtNLM"/>
    </source>
</evidence>
<dbReference type="AlphaFoldDB" id="A0A0B6RYW5"/>
<protein>
    <recommendedName>
        <fullName evidence="4">Transmembrane protein</fullName>
    </recommendedName>
</protein>
<feature type="transmembrane region" description="Helical" evidence="1">
    <location>
        <begin position="60"/>
        <end position="78"/>
    </location>
</feature>
<keyword evidence="1" id="KW-0472">Membrane</keyword>
<gene>
    <name evidence="2" type="ORF">BGL_1c17510</name>
</gene>
<keyword evidence="3" id="KW-1185">Reference proteome</keyword>
<keyword evidence="1" id="KW-0812">Transmembrane</keyword>
<reference evidence="3" key="1">
    <citation type="submission" date="2011-03" db="EMBL/GenBank/DDBJ databases">
        <authorList>
            <person name="Voget S."/>
            <person name="Streit W.R."/>
            <person name="Jaeger K.E."/>
            <person name="Daniel R."/>
        </authorList>
    </citation>
    <scope>NUCLEOTIDE SEQUENCE [LARGE SCALE GENOMIC DNA]</scope>
    <source>
        <strain evidence="3">PG1</strain>
    </source>
</reference>
<organism evidence="2 3">
    <name type="scientific">Burkholderia plantarii</name>
    <dbReference type="NCBI Taxonomy" id="41899"/>
    <lineage>
        <taxon>Bacteria</taxon>
        <taxon>Pseudomonadati</taxon>
        <taxon>Pseudomonadota</taxon>
        <taxon>Betaproteobacteria</taxon>
        <taxon>Burkholderiales</taxon>
        <taxon>Burkholderiaceae</taxon>
        <taxon>Burkholderia</taxon>
    </lineage>
</organism>
<dbReference type="KEGG" id="bgp:BGL_1c17510"/>
<feature type="transmembrane region" description="Helical" evidence="1">
    <location>
        <begin position="33"/>
        <end position="54"/>
    </location>
</feature>
<proteinExistence type="predicted"/>
<dbReference type="EMBL" id="CP002580">
    <property type="protein sequence ID" value="AJK46260.1"/>
    <property type="molecule type" value="Genomic_DNA"/>
</dbReference>
<evidence type="ECO:0000313" key="2">
    <source>
        <dbReference type="EMBL" id="AJK46260.1"/>
    </source>
</evidence>